<dbReference type="SUPFAM" id="SSF158472">
    <property type="entry name" value="HAMP domain-like"/>
    <property type="match status" value="1"/>
</dbReference>
<dbReference type="SMART" id="SM00304">
    <property type="entry name" value="HAMP"/>
    <property type="match status" value="1"/>
</dbReference>
<feature type="domain" description="GGDEF" evidence="3">
    <location>
        <begin position="440"/>
        <end position="573"/>
    </location>
</feature>
<keyword evidence="1" id="KW-1133">Transmembrane helix</keyword>
<dbReference type="InterPro" id="IPR003660">
    <property type="entry name" value="HAMP_dom"/>
</dbReference>
<dbReference type="CDD" id="cd18773">
    <property type="entry name" value="PDC1_HK_sensor"/>
    <property type="match status" value="1"/>
</dbReference>
<sequence>MRLGVGFKLGIWMALFGILSTSLIGYYAYSKSRELLIAASEDKLLTATQVVGQRFTDSLAPATDDLLLITSTPALRMVMEEAANPVDFAHNKAIIADLFAAMLKSHKDYLQVRLIGVGEHGRELIRADRTVTGIRLVHDDDLQEKGFLPYFFESIKLAPGTIYFSTINLNREQGKPSDRGVPTLRIATPLHTSAGNVFGIVVINLDLNRMFNRIRSNLPQSIDVILTNKSGDYLIHPDDSKTFGFDMGRRVLIQDDIPETLPLMEQTMTRSVVTRVDTNTFNSAHAAAFVRIPFGAAEQQRAVILGLQTPLRSVLHDSKILGFTIIQITLLCSLVAACLAFLLSFVLAKPLNAMAAAVKQFDAGKPIVNLPTERDDEVGTLARSFLQMSNRLSVQMADLKTRERHLNHLAHHDLLTELPNRAMFQQSLEAAITTARMHNASFCLMFVDLDQFKAVNDELGHSVGDQALQLAAMRMRGAVRGNDLISRLGGDEFTILIEGCKQSAEVEIIGHKLIKVFSEPFVVDGHTFDLTCSIGISIYPGDGQNADQMLMHADSAMYAAKQAGRNTFAWYRQPVAQST</sequence>
<dbReference type="Pfam" id="PF00672">
    <property type="entry name" value="HAMP"/>
    <property type="match status" value="1"/>
</dbReference>
<dbReference type="InterPro" id="IPR043128">
    <property type="entry name" value="Rev_trsase/Diguanyl_cyclase"/>
</dbReference>
<keyword evidence="5" id="KW-1185">Reference proteome</keyword>
<feature type="transmembrane region" description="Helical" evidence="1">
    <location>
        <begin position="6"/>
        <end position="29"/>
    </location>
</feature>
<feature type="transmembrane region" description="Helical" evidence="1">
    <location>
        <begin position="320"/>
        <end position="347"/>
    </location>
</feature>
<dbReference type="InterPro" id="IPR000160">
    <property type="entry name" value="GGDEF_dom"/>
</dbReference>
<evidence type="ECO:0000313" key="5">
    <source>
        <dbReference type="Proteomes" id="UP001501353"/>
    </source>
</evidence>
<feature type="domain" description="HAMP" evidence="2">
    <location>
        <begin position="345"/>
        <end position="397"/>
    </location>
</feature>
<dbReference type="SMART" id="SM00267">
    <property type="entry name" value="GGDEF"/>
    <property type="match status" value="1"/>
</dbReference>
<dbReference type="CDD" id="cd01949">
    <property type="entry name" value="GGDEF"/>
    <property type="match status" value="1"/>
</dbReference>
<dbReference type="InterPro" id="IPR048760">
    <property type="entry name" value="VP0354-like_sensor_dom"/>
</dbReference>
<keyword evidence="1" id="KW-0472">Membrane</keyword>
<dbReference type="InterPro" id="IPR052163">
    <property type="entry name" value="DGC-Regulatory_Protein"/>
</dbReference>
<comment type="caution">
    <text evidence="4">The sequence shown here is derived from an EMBL/GenBank/DDBJ whole genome shotgun (WGS) entry which is preliminary data.</text>
</comment>
<dbReference type="InterPro" id="IPR029787">
    <property type="entry name" value="Nucleotide_cyclase"/>
</dbReference>
<dbReference type="PANTHER" id="PTHR46663:SF2">
    <property type="entry name" value="GGDEF DOMAIN-CONTAINING PROTEIN"/>
    <property type="match status" value="1"/>
</dbReference>
<evidence type="ECO:0000259" key="2">
    <source>
        <dbReference type="PROSITE" id="PS50885"/>
    </source>
</evidence>
<reference evidence="5" key="1">
    <citation type="journal article" date="2019" name="Int. J. Syst. Evol. Microbiol.">
        <title>The Global Catalogue of Microorganisms (GCM) 10K type strain sequencing project: providing services to taxonomists for standard genome sequencing and annotation.</title>
        <authorList>
            <consortium name="The Broad Institute Genomics Platform"/>
            <consortium name="The Broad Institute Genome Sequencing Center for Infectious Disease"/>
            <person name="Wu L."/>
            <person name="Ma J."/>
        </authorList>
    </citation>
    <scope>NUCLEOTIDE SEQUENCE [LARGE SCALE GENOMIC DNA]</scope>
    <source>
        <strain evidence="5">JCM 16673</strain>
    </source>
</reference>
<protein>
    <recommendedName>
        <fullName evidence="6">GGDEF domain-containing protein</fullName>
    </recommendedName>
</protein>
<evidence type="ECO:0000256" key="1">
    <source>
        <dbReference type="SAM" id="Phobius"/>
    </source>
</evidence>
<dbReference type="SUPFAM" id="SSF103190">
    <property type="entry name" value="Sensory domain-like"/>
    <property type="match status" value="1"/>
</dbReference>
<dbReference type="PROSITE" id="PS50885">
    <property type="entry name" value="HAMP"/>
    <property type="match status" value="1"/>
</dbReference>
<dbReference type="PROSITE" id="PS50887">
    <property type="entry name" value="GGDEF"/>
    <property type="match status" value="1"/>
</dbReference>
<dbReference type="Gene3D" id="6.10.340.10">
    <property type="match status" value="1"/>
</dbReference>
<dbReference type="Pfam" id="PF21623">
    <property type="entry name" value="HK_sensor_dom_bact"/>
    <property type="match status" value="1"/>
</dbReference>
<accession>A0ABP7SH30</accession>
<name>A0ABP7SH30_9BURK</name>
<dbReference type="RefSeq" id="WP_344761232.1">
    <property type="nucleotide sequence ID" value="NZ_BAAAZE010000001.1"/>
</dbReference>
<evidence type="ECO:0000313" key="4">
    <source>
        <dbReference type="EMBL" id="GAA4011680.1"/>
    </source>
</evidence>
<organism evidence="4 5">
    <name type="scientific">Actimicrobium antarcticum</name>
    <dbReference type="NCBI Taxonomy" id="1051899"/>
    <lineage>
        <taxon>Bacteria</taxon>
        <taxon>Pseudomonadati</taxon>
        <taxon>Pseudomonadota</taxon>
        <taxon>Betaproteobacteria</taxon>
        <taxon>Burkholderiales</taxon>
        <taxon>Oxalobacteraceae</taxon>
        <taxon>Actimicrobium</taxon>
    </lineage>
</organism>
<dbReference type="NCBIfam" id="TIGR00254">
    <property type="entry name" value="GGDEF"/>
    <property type="match status" value="1"/>
</dbReference>
<evidence type="ECO:0000259" key="3">
    <source>
        <dbReference type="PROSITE" id="PS50887"/>
    </source>
</evidence>
<dbReference type="CDD" id="cd06225">
    <property type="entry name" value="HAMP"/>
    <property type="match status" value="1"/>
</dbReference>
<dbReference type="PANTHER" id="PTHR46663">
    <property type="entry name" value="DIGUANYLATE CYCLASE DGCT-RELATED"/>
    <property type="match status" value="1"/>
</dbReference>
<dbReference type="Gene3D" id="3.30.450.20">
    <property type="entry name" value="PAS domain"/>
    <property type="match status" value="1"/>
</dbReference>
<gene>
    <name evidence="4" type="ORF">GCM10022212_01150</name>
</gene>
<dbReference type="Proteomes" id="UP001501353">
    <property type="component" value="Unassembled WGS sequence"/>
</dbReference>
<proteinExistence type="predicted"/>
<dbReference type="InterPro" id="IPR029151">
    <property type="entry name" value="Sensor-like_sf"/>
</dbReference>
<dbReference type="EMBL" id="BAAAZE010000001">
    <property type="protein sequence ID" value="GAA4011680.1"/>
    <property type="molecule type" value="Genomic_DNA"/>
</dbReference>
<keyword evidence="1" id="KW-0812">Transmembrane</keyword>
<dbReference type="Pfam" id="PF00990">
    <property type="entry name" value="GGDEF"/>
    <property type="match status" value="1"/>
</dbReference>
<evidence type="ECO:0008006" key="6">
    <source>
        <dbReference type="Google" id="ProtNLM"/>
    </source>
</evidence>
<dbReference type="SUPFAM" id="SSF55073">
    <property type="entry name" value="Nucleotide cyclase"/>
    <property type="match status" value="1"/>
</dbReference>
<dbReference type="Gene3D" id="3.30.70.270">
    <property type="match status" value="1"/>
</dbReference>